<dbReference type="EMBL" id="CP045227">
    <property type="protein sequence ID" value="QFS50961.1"/>
    <property type="molecule type" value="Genomic_DNA"/>
</dbReference>
<sequence length="37" mass="4405">MTLVFLSIVEQNKILYNRPILLASLYKVIGIRRFILR</sequence>
<reference evidence="1 2" key="1">
    <citation type="submission" date="2019-10" db="EMBL/GenBank/DDBJ databases">
        <title>Genomic and transcriptomic insights into the perfect genentic adaptation of a filamentous nitrogen-fixing cyanobacterium to rice fields.</title>
        <authorList>
            <person name="Chen Z."/>
        </authorList>
    </citation>
    <scope>NUCLEOTIDE SEQUENCE [LARGE SCALE GENOMIC DNA]</scope>
    <source>
        <strain evidence="1">CCNUC1</strain>
    </source>
</reference>
<evidence type="ECO:0000313" key="2">
    <source>
        <dbReference type="Proteomes" id="UP000326678"/>
    </source>
</evidence>
<dbReference type="KEGG" id="nsh:GXM_08455"/>
<keyword evidence="2" id="KW-1185">Reference proteome</keyword>
<evidence type="ECO:0000313" key="1">
    <source>
        <dbReference type="EMBL" id="QFS50961.1"/>
    </source>
</evidence>
<name>A0A5P8WEH1_9NOSO</name>
<gene>
    <name evidence="1" type="ORF">GXM_08455</name>
</gene>
<proteinExistence type="predicted"/>
<dbReference type="Proteomes" id="UP000326678">
    <property type="component" value="Chromosome Gxm2"/>
</dbReference>
<organism evidence="1 2">
    <name type="scientific">Nostoc sphaeroides CCNUC1</name>
    <dbReference type="NCBI Taxonomy" id="2653204"/>
    <lineage>
        <taxon>Bacteria</taxon>
        <taxon>Bacillati</taxon>
        <taxon>Cyanobacteriota</taxon>
        <taxon>Cyanophyceae</taxon>
        <taxon>Nostocales</taxon>
        <taxon>Nostocaceae</taxon>
        <taxon>Nostoc</taxon>
    </lineage>
</organism>
<dbReference type="AlphaFoldDB" id="A0A5P8WEH1"/>
<protein>
    <submittedName>
        <fullName evidence="1">Uncharacterized protein</fullName>
    </submittedName>
</protein>
<accession>A0A5P8WEH1</accession>